<dbReference type="InterPro" id="IPR001214">
    <property type="entry name" value="SET_dom"/>
</dbReference>
<dbReference type="EMBL" id="SELW01000569">
    <property type="protein sequence ID" value="TID20462.1"/>
    <property type="molecule type" value="Genomic_DNA"/>
</dbReference>
<organism evidence="2 3">
    <name type="scientific">Pichia inconspicua</name>
    <dbReference type="NCBI Taxonomy" id="52247"/>
    <lineage>
        <taxon>Eukaryota</taxon>
        <taxon>Fungi</taxon>
        <taxon>Dikarya</taxon>
        <taxon>Ascomycota</taxon>
        <taxon>Saccharomycotina</taxon>
        <taxon>Pichiomycetes</taxon>
        <taxon>Pichiales</taxon>
        <taxon>Pichiaceae</taxon>
        <taxon>Pichia</taxon>
    </lineage>
</organism>
<dbReference type="InterPro" id="IPR046341">
    <property type="entry name" value="SET_dom_sf"/>
</dbReference>
<comment type="caution">
    <text evidence="2">The sequence shown here is derived from an EMBL/GenBank/DDBJ whole genome shotgun (WGS) entry which is preliminary data.</text>
</comment>
<evidence type="ECO:0000313" key="3">
    <source>
        <dbReference type="Proteomes" id="UP000307173"/>
    </source>
</evidence>
<name>A0A4T0WYP8_9ASCO</name>
<dbReference type="STRING" id="52247.A0A4T0WYP8"/>
<accession>A0A4T0WYP8</accession>
<dbReference type="SUPFAM" id="SSF82199">
    <property type="entry name" value="SET domain"/>
    <property type="match status" value="1"/>
</dbReference>
<dbReference type="PROSITE" id="PS50280">
    <property type="entry name" value="SET"/>
    <property type="match status" value="1"/>
</dbReference>
<evidence type="ECO:0000259" key="1">
    <source>
        <dbReference type="PROSITE" id="PS50280"/>
    </source>
</evidence>
<dbReference type="PANTHER" id="PTHR13271">
    <property type="entry name" value="UNCHARACTERIZED PUTATIVE METHYLTRANSFERASE"/>
    <property type="match status" value="1"/>
</dbReference>
<dbReference type="GO" id="GO:0016279">
    <property type="term" value="F:protein-lysine N-methyltransferase activity"/>
    <property type="evidence" value="ECO:0007669"/>
    <property type="project" value="TreeGrafter"/>
</dbReference>
<dbReference type="AlphaFoldDB" id="A0A4T0WYP8"/>
<dbReference type="GO" id="GO:0005634">
    <property type="term" value="C:nucleus"/>
    <property type="evidence" value="ECO:0007669"/>
    <property type="project" value="TreeGrafter"/>
</dbReference>
<proteinExistence type="predicted"/>
<protein>
    <recommendedName>
        <fullName evidence="1">SET domain-containing protein</fullName>
    </recommendedName>
</protein>
<gene>
    <name evidence="2" type="ORF">CANINC_003579</name>
</gene>
<dbReference type="InterPro" id="IPR050600">
    <property type="entry name" value="SETD3_SETD6_MTase"/>
</dbReference>
<feature type="domain" description="SET" evidence="1">
    <location>
        <begin position="105"/>
        <end position="283"/>
    </location>
</feature>
<sequence>MSETNLKELIRWADENGVFIHEKLGFEYRIGHGVSCIIKKPILDSERRGLIKVPKRLIISPEIADDFAVKYLQGMAIDTEDINRNLIFFLAKMKFDELSQDYIHLKPYIDYLPHDGKSTGNPYFWTMEEKELLEGTDTAIFMKRNFLRDLENWKASVSQLDVNEHPQLKDELLEYEAFKMGPVGGVAVDYLLNKKKISWTSFTAYLWAKCIISSRAFPYLLWVGENSKYKNHAFMLPIVDLLNSEDCNNSKCSWTVENGCFVFTTLDDVDKLEEGSELYNNYGDKSNVEFLLNYGFCMKDNTKDITTLTLKIDAAVIKGAKDYGVSIPEDSTEDSVNYVLKRDQPIPPNLINLFAYLVKLKSERKGFTLRMKLEGLAQLKAIIKTKLRTIKSVTVIESSSVSPVNAKTIKTYRKSQKDIFQKTLDDIEKLEKNLLTKFKPFSFKKALTQDTRFMNAFLVVFGTRTYNDLLEKELIDHAVLLWIMRIANKDSYNLEELPDASVLPQFVYQEFERVKKSVVVDNDDIAEYLPMYETLFPALCEKVPSVFGRGNWTLNYLIYAATVSDRLTYKRESSGEVFFIKPT</sequence>
<reference evidence="2 3" key="1">
    <citation type="journal article" date="2019" name="Front. Genet.">
        <title>Whole-Genome Sequencing of the Opportunistic Yeast Pathogen Candida inconspicua Uncovers Its Hybrid Origin.</title>
        <authorList>
            <person name="Mixao V."/>
            <person name="Hansen A.P."/>
            <person name="Saus E."/>
            <person name="Boekhout T."/>
            <person name="Lass-Florl C."/>
            <person name="Gabaldon T."/>
        </authorList>
    </citation>
    <scope>NUCLEOTIDE SEQUENCE [LARGE SCALE GENOMIC DNA]</scope>
    <source>
        <strain evidence="2 3">CBS 180</strain>
    </source>
</reference>
<evidence type="ECO:0000313" key="2">
    <source>
        <dbReference type="EMBL" id="TID20462.1"/>
    </source>
</evidence>
<dbReference type="Proteomes" id="UP000307173">
    <property type="component" value="Unassembled WGS sequence"/>
</dbReference>
<dbReference type="PANTHER" id="PTHR13271:SF147">
    <property type="entry name" value="PROTEIN-LYSINE N-METHYLTRANSFERASE EFM1-RELATED"/>
    <property type="match status" value="1"/>
</dbReference>
<dbReference type="Gene3D" id="3.90.1410.10">
    <property type="entry name" value="set domain protein methyltransferase, domain 1"/>
    <property type="match status" value="1"/>
</dbReference>
<dbReference type="OrthoDB" id="42889at2759"/>
<keyword evidence="3" id="KW-1185">Reference proteome</keyword>